<dbReference type="RefSeq" id="WP_253623510.1">
    <property type="nucleotide sequence ID" value="NZ_CP126004.1"/>
</dbReference>
<protein>
    <recommendedName>
        <fullName evidence="4">Superinfection immunity protein</fullName>
    </recommendedName>
</protein>
<keyword evidence="1" id="KW-1133">Transmembrane helix</keyword>
<reference evidence="2 3" key="1">
    <citation type="submission" date="2024-07" db="EMBL/GenBank/DDBJ databases">
        <title>Genomic Encyclopedia of Type Strains, Phase V (KMG-V): Genome sequencing to study the core and pangenomes of soil and plant-associated prokaryotes.</title>
        <authorList>
            <person name="Whitman W."/>
        </authorList>
    </citation>
    <scope>NUCLEOTIDE SEQUENCE [LARGE SCALE GENOMIC DNA]</scope>
    <source>
        <strain evidence="2 3">USDA 415</strain>
    </source>
</reference>
<sequence>MKIQEPSSSGEGSCYIQILFFFSCGAAIMTTPALAANHPNLVAIMPPKRRLFVAITVFLLSVLTFPLIILAWPDHIRWIPLLFVIMAGWYLYLLPATVAAHRGHHQFLAIFLINLFFGFSILGYFGPLVWACTAIQPKWMARV</sequence>
<dbReference type="Proteomes" id="UP001565471">
    <property type="component" value="Unassembled WGS sequence"/>
</dbReference>
<dbReference type="InterPro" id="IPR016410">
    <property type="entry name" value="Phage_imm"/>
</dbReference>
<dbReference type="Pfam" id="PF14373">
    <property type="entry name" value="Imm_superinfect"/>
    <property type="match status" value="1"/>
</dbReference>
<feature type="transmembrane region" description="Helical" evidence="1">
    <location>
        <begin position="15"/>
        <end position="39"/>
    </location>
</feature>
<evidence type="ECO:0000313" key="2">
    <source>
        <dbReference type="EMBL" id="MEY9316884.1"/>
    </source>
</evidence>
<keyword evidence="1" id="KW-0812">Transmembrane</keyword>
<evidence type="ECO:0008006" key="4">
    <source>
        <dbReference type="Google" id="ProtNLM"/>
    </source>
</evidence>
<gene>
    <name evidence="2" type="ORF">ABIF29_003683</name>
</gene>
<feature type="transmembrane region" description="Helical" evidence="1">
    <location>
        <begin position="51"/>
        <end position="72"/>
    </location>
</feature>
<comment type="caution">
    <text evidence="2">The sequence shown here is derived from an EMBL/GenBank/DDBJ whole genome shotgun (WGS) entry which is preliminary data.</text>
</comment>
<evidence type="ECO:0000313" key="3">
    <source>
        <dbReference type="Proteomes" id="UP001565471"/>
    </source>
</evidence>
<feature type="transmembrane region" description="Helical" evidence="1">
    <location>
        <begin position="78"/>
        <end position="100"/>
    </location>
</feature>
<dbReference type="EMBL" id="JBGBZA010000002">
    <property type="protein sequence ID" value="MEY9316884.1"/>
    <property type="molecule type" value="Genomic_DNA"/>
</dbReference>
<accession>A0ABV4F0C9</accession>
<keyword evidence="1" id="KW-0472">Membrane</keyword>
<organism evidence="2 3">
    <name type="scientific">Bradyrhizobium elkanii</name>
    <dbReference type="NCBI Taxonomy" id="29448"/>
    <lineage>
        <taxon>Bacteria</taxon>
        <taxon>Pseudomonadati</taxon>
        <taxon>Pseudomonadota</taxon>
        <taxon>Alphaproteobacteria</taxon>
        <taxon>Hyphomicrobiales</taxon>
        <taxon>Nitrobacteraceae</taxon>
        <taxon>Bradyrhizobium</taxon>
    </lineage>
</organism>
<dbReference type="PROSITE" id="PS51257">
    <property type="entry name" value="PROKAR_LIPOPROTEIN"/>
    <property type="match status" value="1"/>
</dbReference>
<proteinExistence type="predicted"/>
<name>A0ABV4F0C9_BRAEL</name>
<evidence type="ECO:0000256" key="1">
    <source>
        <dbReference type="SAM" id="Phobius"/>
    </source>
</evidence>
<keyword evidence="3" id="KW-1185">Reference proteome</keyword>
<feature type="transmembrane region" description="Helical" evidence="1">
    <location>
        <begin position="107"/>
        <end position="130"/>
    </location>
</feature>